<dbReference type="RefSeq" id="WP_136960031.1">
    <property type="nucleotide sequence ID" value="NZ_CP039690.1"/>
</dbReference>
<dbReference type="AlphaFoldDB" id="A0A4D7AUM5"/>
<accession>A0A4D7AUM5</accession>
<keyword evidence="2" id="KW-1185">Reference proteome</keyword>
<protein>
    <submittedName>
        <fullName evidence="1">Uncharacterized protein</fullName>
    </submittedName>
</protein>
<dbReference type="EMBL" id="CP039690">
    <property type="protein sequence ID" value="QCI64579.1"/>
    <property type="molecule type" value="Genomic_DNA"/>
</dbReference>
<organism evidence="1 2">
    <name type="scientific">Phreatobacter stygius</name>
    <dbReference type="NCBI Taxonomy" id="1940610"/>
    <lineage>
        <taxon>Bacteria</taxon>
        <taxon>Pseudomonadati</taxon>
        <taxon>Pseudomonadota</taxon>
        <taxon>Alphaproteobacteria</taxon>
        <taxon>Hyphomicrobiales</taxon>
        <taxon>Phreatobacteraceae</taxon>
        <taxon>Phreatobacter</taxon>
    </lineage>
</organism>
<dbReference type="Proteomes" id="UP000298781">
    <property type="component" value="Chromosome"/>
</dbReference>
<evidence type="ECO:0000313" key="1">
    <source>
        <dbReference type="EMBL" id="QCI64579.1"/>
    </source>
</evidence>
<evidence type="ECO:0000313" key="2">
    <source>
        <dbReference type="Proteomes" id="UP000298781"/>
    </source>
</evidence>
<dbReference type="KEGG" id="pstg:E8M01_10265"/>
<name>A0A4D7AUM5_9HYPH</name>
<reference evidence="1 2" key="1">
    <citation type="submission" date="2019-04" db="EMBL/GenBank/DDBJ databases">
        <title>Phreatobacter aquaticus sp. nov.</title>
        <authorList>
            <person name="Choi A."/>
        </authorList>
    </citation>
    <scope>NUCLEOTIDE SEQUENCE [LARGE SCALE GENOMIC DNA]</scope>
    <source>
        <strain evidence="1 2">KCTC 52518</strain>
    </source>
</reference>
<sequence>MASLITIASMARRLLDTVADEAMLQGARTVTVTTSIAHDAEVVGNLEATFLALETAEAASEWMPKSIVLTGFEIFECDILPDEGMFTCRVGGTLRLAPAARASGDP</sequence>
<gene>
    <name evidence="1" type="ORF">E8M01_10265</name>
</gene>
<proteinExistence type="predicted"/>